<sequence>MALRISTPRIICGSVAIAIGAYTVAAYRSISTVPQKSLKCSLTVSDAFSTSHTYTKLINPKSHGFAKDSRSISLRLPKDKAASYSDEMLLSAALRGFFGGWVFSPERIALGLLNIGVGPFPGVSPATPSPSISKVSQLSSAHIARPPTTFYNAFQVVHSNIADGSKPSSDSIVDVAFGSPTSGFSGCHRLCLNRQPTEDGADETINIALECVAGNPSQDKRVGPGVVMVFHRAYADLLFRDAVAEVKRQTSAQVSS</sequence>
<dbReference type="EMBL" id="CDHN01000003">
    <property type="protein sequence ID" value="CEJ90299.1"/>
    <property type="molecule type" value="Genomic_DNA"/>
</dbReference>
<name>A0A0A1T663_9HYPO</name>
<evidence type="ECO:0000313" key="1">
    <source>
        <dbReference type="EMBL" id="CEJ90299.1"/>
    </source>
</evidence>
<reference evidence="1 2" key="1">
    <citation type="journal article" date="2015" name="Genome Announc.">
        <title>Draft Genome Sequence and Gene Annotation of the Entomopathogenic Fungus Verticillium hemipterigenum.</title>
        <authorList>
            <person name="Horn F."/>
            <person name="Habel A."/>
            <person name="Scharf D.H."/>
            <person name="Dworschak J."/>
            <person name="Brakhage A.A."/>
            <person name="Guthke R."/>
            <person name="Hertweck C."/>
            <person name="Linde J."/>
        </authorList>
    </citation>
    <scope>NUCLEOTIDE SEQUENCE [LARGE SCALE GENOMIC DNA]</scope>
</reference>
<keyword evidence="2" id="KW-1185">Reference proteome</keyword>
<dbReference type="Proteomes" id="UP000039046">
    <property type="component" value="Unassembled WGS sequence"/>
</dbReference>
<dbReference type="OrthoDB" id="3354680at2759"/>
<protein>
    <submittedName>
        <fullName evidence="1">Uncharacterized protein</fullName>
    </submittedName>
</protein>
<accession>A0A0A1T663</accession>
<dbReference type="HOGENOM" id="CLU_090700_0_0_1"/>
<gene>
    <name evidence="1" type="ORF">VHEMI06091</name>
</gene>
<proteinExistence type="predicted"/>
<organism evidence="1 2">
    <name type="scientific">[Torrubiella] hemipterigena</name>
    <dbReference type="NCBI Taxonomy" id="1531966"/>
    <lineage>
        <taxon>Eukaryota</taxon>
        <taxon>Fungi</taxon>
        <taxon>Dikarya</taxon>
        <taxon>Ascomycota</taxon>
        <taxon>Pezizomycotina</taxon>
        <taxon>Sordariomycetes</taxon>
        <taxon>Hypocreomycetidae</taxon>
        <taxon>Hypocreales</taxon>
        <taxon>Clavicipitaceae</taxon>
        <taxon>Clavicipitaceae incertae sedis</taxon>
        <taxon>'Torrubiella' clade</taxon>
    </lineage>
</organism>
<dbReference type="AlphaFoldDB" id="A0A0A1T663"/>
<evidence type="ECO:0000313" key="2">
    <source>
        <dbReference type="Proteomes" id="UP000039046"/>
    </source>
</evidence>